<dbReference type="Pfam" id="PF01263">
    <property type="entry name" value="Aldose_epim"/>
    <property type="match status" value="1"/>
</dbReference>
<dbReference type="Gene3D" id="2.70.98.10">
    <property type="match status" value="1"/>
</dbReference>
<evidence type="ECO:0000313" key="1">
    <source>
        <dbReference type="EMBL" id="BDR53220.1"/>
    </source>
</evidence>
<dbReference type="CDD" id="cd09022">
    <property type="entry name" value="Aldose_epim_Ec_YihR"/>
    <property type="match status" value="1"/>
</dbReference>
<dbReference type="InterPro" id="IPR037480">
    <property type="entry name" value="YihR-like"/>
</dbReference>
<accession>A0ABM8B8K7</accession>
<name>A0ABM8B8K7_9BIFI</name>
<keyword evidence="2" id="KW-1185">Reference proteome</keyword>
<dbReference type="InterPro" id="IPR011013">
    <property type="entry name" value="Gal_mutarotase_sf_dom"/>
</dbReference>
<evidence type="ECO:0000313" key="2">
    <source>
        <dbReference type="Proteomes" id="UP001321766"/>
    </source>
</evidence>
<dbReference type="InterPro" id="IPR008183">
    <property type="entry name" value="Aldose_1/G6P_1-epimerase"/>
</dbReference>
<gene>
    <name evidence="1" type="ORF">KIM372_11270</name>
</gene>
<dbReference type="InterPro" id="IPR014718">
    <property type="entry name" value="GH-type_carb-bd"/>
</dbReference>
<dbReference type="PANTHER" id="PTHR10091">
    <property type="entry name" value="ALDOSE-1-EPIMERASE"/>
    <property type="match status" value="1"/>
</dbReference>
<dbReference type="EMBL" id="AP026798">
    <property type="protein sequence ID" value="BDR53220.1"/>
    <property type="molecule type" value="Genomic_DNA"/>
</dbReference>
<dbReference type="Proteomes" id="UP001321766">
    <property type="component" value="Chromosome"/>
</dbReference>
<protein>
    <submittedName>
        <fullName evidence="1">Aldose 1-epimerase</fullName>
    </submittedName>
</protein>
<sequence>MSTRTNSESKKAFQPRTGQQYSISYGDYQAIVTEQGAILRALKYQGRDLIASFGEDELVPCSNGNVLVPFPNRIEDGEYSFDGRSYQLPIDEHDRNNAIHGYGYRYYWKLESLTESSVTLSWRTPALAYYPFDLIVTVSYELGEQGLTMTTSARNQGSSRAPWAFGIHPWLANGKESHGDAIQADNEACSLLIPCRTHVEVNDRLIPTGEEAAQDGNDLSQGISLKGCAFDDAWCDPIRDAQGRSTAVFTRPDGIRVELWGDETINAWQVCTGTGFDASFRPAGVAVEPMTAYANAFRTGKDLVAIDPGQTYSSQVGYRAERV</sequence>
<dbReference type="PANTHER" id="PTHR10091:SF0">
    <property type="entry name" value="GALACTOSE MUTAROTASE"/>
    <property type="match status" value="1"/>
</dbReference>
<proteinExistence type="predicted"/>
<dbReference type="SUPFAM" id="SSF74650">
    <property type="entry name" value="Galactose mutarotase-like"/>
    <property type="match status" value="1"/>
</dbReference>
<organism evidence="1 2">
    <name type="scientific">Bombiscardovia nodaiensis</name>
    <dbReference type="NCBI Taxonomy" id="2932181"/>
    <lineage>
        <taxon>Bacteria</taxon>
        <taxon>Bacillati</taxon>
        <taxon>Actinomycetota</taxon>
        <taxon>Actinomycetes</taxon>
        <taxon>Bifidobacteriales</taxon>
        <taxon>Bifidobacteriaceae</taxon>
        <taxon>Bombiscardovia</taxon>
    </lineage>
</organism>
<reference evidence="1 2" key="1">
    <citation type="journal article" date="2023" name="Microbiol. Spectr.">
        <title>Symbiosis of Carpenter Bees with Uncharacterized Lactic Acid Bacteria Showing NAD Auxotrophy.</title>
        <authorList>
            <person name="Kawasaki S."/>
            <person name="Ozawa K."/>
            <person name="Mori T."/>
            <person name="Yamamoto A."/>
            <person name="Ito M."/>
            <person name="Ohkuma M."/>
            <person name="Sakamoto M."/>
            <person name="Matsutani M."/>
        </authorList>
    </citation>
    <scope>NUCLEOTIDE SEQUENCE [LARGE SCALE GENOMIC DNA]</scope>
    <source>
        <strain evidence="1 2">Kim37-2</strain>
    </source>
</reference>